<dbReference type="Pfam" id="PF07596">
    <property type="entry name" value="SBP_bac_10"/>
    <property type="match status" value="1"/>
</dbReference>
<dbReference type="InterPro" id="IPR027558">
    <property type="entry name" value="Pre_pil_HX9DG_C"/>
</dbReference>
<gene>
    <name evidence="3" type="ordered locus">Psta_1514</name>
</gene>
<dbReference type="AlphaFoldDB" id="D2QXK4"/>
<sequence length="354" mass="39214" precursor="true">MNTRTHRGLTRLEIITLVFIAGAAFCILMPYLASSRNSSRQAQCDRKLQELARTTTFVAQLKDEFPGYSNLRAKHGKLGRLRTGWVFPLLPFISRPIDPVTLEPPGPDVLGPRADIHLKYGPAGEDEVRGQEPDRYLPELVCPADPRLASSKRLALLTYVANCGLPDAQGARESAGDLLPDGPESGVFLDKFPEWKEPYQLTIPEIEAADGSEFTLLFSENIDASLWTDATEPQVGFVWSVNDGLADPVAMADGALADGAQLSDEQKGWLREMPSVLPMNAERGQGDRSSLKYARPSSMHGDGVMVVYVDGHTRWTSDKIDPRIFQHQMTPMGTKVRFPGTEVPMPEPWREVRE</sequence>
<dbReference type="OrthoDB" id="269098at2"/>
<dbReference type="Proteomes" id="UP000001887">
    <property type="component" value="Chromosome"/>
</dbReference>
<keyword evidence="1" id="KW-0812">Transmembrane</keyword>
<proteinExistence type="predicted"/>
<protein>
    <recommendedName>
        <fullName evidence="2">DUF1559 domain-containing protein</fullName>
    </recommendedName>
</protein>
<keyword evidence="1" id="KW-1133">Transmembrane helix</keyword>
<name>D2QXK4_PIRSD</name>
<dbReference type="PANTHER" id="PTHR30093:SF2">
    <property type="entry name" value="TYPE II SECRETION SYSTEM PROTEIN H"/>
    <property type="match status" value="1"/>
</dbReference>
<reference evidence="3 4" key="1">
    <citation type="journal article" date="2009" name="Stand. Genomic Sci.">
        <title>Complete genome sequence of Pirellula staleyi type strain (ATCC 27377).</title>
        <authorList>
            <person name="Clum A."/>
            <person name="Tindall B.J."/>
            <person name="Sikorski J."/>
            <person name="Ivanova N."/>
            <person name="Mavrommatis K."/>
            <person name="Lucas S."/>
            <person name="Glavina del Rio T."/>
            <person name="Nolan M."/>
            <person name="Chen F."/>
            <person name="Tice H."/>
            <person name="Pitluck S."/>
            <person name="Cheng J.F."/>
            <person name="Chertkov O."/>
            <person name="Brettin T."/>
            <person name="Han C."/>
            <person name="Detter J.C."/>
            <person name="Kuske C."/>
            <person name="Bruce D."/>
            <person name="Goodwin L."/>
            <person name="Ovchinikova G."/>
            <person name="Pati A."/>
            <person name="Mikhailova N."/>
            <person name="Chen A."/>
            <person name="Palaniappan K."/>
            <person name="Land M."/>
            <person name="Hauser L."/>
            <person name="Chang Y.J."/>
            <person name="Jeffries C.D."/>
            <person name="Chain P."/>
            <person name="Rohde M."/>
            <person name="Goker M."/>
            <person name="Bristow J."/>
            <person name="Eisen J.A."/>
            <person name="Markowitz V."/>
            <person name="Hugenholtz P."/>
            <person name="Kyrpides N.C."/>
            <person name="Klenk H.P."/>
            <person name="Lapidus A."/>
        </authorList>
    </citation>
    <scope>NUCLEOTIDE SEQUENCE [LARGE SCALE GENOMIC DNA]</scope>
    <source>
        <strain evidence="4">ATCC 27377 / DSM 6068 / ICPB 4128</strain>
    </source>
</reference>
<evidence type="ECO:0000313" key="3">
    <source>
        <dbReference type="EMBL" id="ADB16189.1"/>
    </source>
</evidence>
<feature type="domain" description="DUF1559" evidence="2">
    <location>
        <begin position="34"/>
        <end position="322"/>
    </location>
</feature>
<accession>D2QXK4</accession>
<dbReference type="HOGENOM" id="CLU_786812_0_0_0"/>
<dbReference type="NCBIfam" id="TIGR04294">
    <property type="entry name" value="pre_pil_HX9DG"/>
    <property type="match status" value="1"/>
</dbReference>
<dbReference type="EMBL" id="CP001848">
    <property type="protein sequence ID" value="ADB16189.1"/>
    <property type="molecule type" value="Genomic_DNA"/>
</dbReference>
<dbReference type="KEGG" id="psl:Psta_1514"/>
<feature type="transmembrane region" description="Helical" evidence="1">
    <location>
        <begin position="12"/>
        <end position="33"/>
    </location>
</feature>
<dbReference type="eggNOG" id="COG2165">
    <property type="taxonomic scope" value="Bacteria"/>
</dbReference>
<dbReference type="PANTHER" id="PTHR30093">
    <property type="entry name" value="GENERAL SECRETION PATHWAY PROTEIN G"/>
    <property type="match status" value="1"/>
</dbReference>
<keyword evidence="1" id="KW-0472">Membrane</keyword>
<keyword evidence="4" id="KW-1185">Reference proteome</keyword>
<evidence type="ECO:0000259" key="2">
    <source>
        <dbReference type="Pfam" id="PF07596"/>
    </source>
</evidence>
<evidence type="ECO:0000256" key="1">
    <source>
        <dbReference type="SAM" id="Phobius"/>
    </source>
</evidence>
<evidence type="ECO:0000313" key="4">
    <source>
        <dbReference type="Proteomes" id="UP000001887"/>
    </source>
</evidence>
<dbReference type="InterPro" id="IPR011453">
    <property type="entry name" value="DUF1559"/>
</dbReference>
<organism evidence="3 4">
    <name type="scientific">Pirellula staleyi (strain ATCC 27377 / DSM 6068 / ICPB 4128)</name>
    <name type="common">Pirella staleyi</name>
    <dbReference type="NCBI Taxonomy" id="530564"/>
    <lineage>
        <taxon>Bacteria</taxon>
        <taxon>Pseudomonadati</taxon>
        <taxon>Planctomycetota</taxon>
        <taxon>Planctomycetia</taxon>
        <taxon>Pirellulales</taxon>
        <taxon>Pirellulaceae</taxon>
        <taxon>Pirellula</taxon>
    </lineage>
</organism>